<evidence type="ECO:0000256" key="1">
    <source>
        <dbReference type="SAM" id="Phobius"/>
    </source>
</evidence>
<feature type="transmembrane region" description="Helical" evidence="1">
    <location>
        <begin position="16"/>
        <end position="37"/>
    </location>
</feature>
<sequence length="61" mass="6676">MISMFRETRAQVSLEYLLTVMFAIILAAAAAVLALNLSGLSQQAKAKILEYRGNMIAQLMS</sequence>
<accession>A0A7J4JMK6</accession>
<evidence type="ECO:0000313" key="2">
    <source>
        <dbReference type="EMBL" id="HIH17137.1"/>
    </source>
</evidence>
<gene>
    <name evidence="2" type="ORF">HA252_07070</name>
</gene>
<keyword evidence="1" id="KW-0472">Membrane</keyword>
<comment type="caution">
    <text evidence="2">The sequence shown here is derived from an EMBL/GenBank/DDBJ whole genome shotgun (WGS) entry which is preliminary data.</text>
</comment>
<proteinExistence type="predicted"/>
<keyword evidence="1" id="KW-1133">Transmembrane helix</keyword>
<reference evidence="3" key="1">
    <citation type="journal article" date="2020" name="bioRxiv">
        <title>A rank-normalized archaeal taxonomy based on genome phylogeny resolves widespread incomplete and uneven classifications.</title>
        <authorList>
            <person name="Rinke C."/>
            <person name="Chuvochina M."/>
            <person name="Mussig A.J."/>
            <person name="Chaumeil P.-A."/>
            <person name="Waite D.W."/>
            <person name="Whitman W.B."/>
            <person name="Parks D.H."/>
            <person name="Hugenholtz P."/>
        </authorList>
    </citation>
    <scope>NUCLEOTIDE SEQUENCE [LARGE SCALE GENOMIC DNA]</scope>
</reference>
<dbReference type="Proteomes" id="UP000564964">
    <property type="component" value="Unassembled WGS sequence"/>
</dbReference>
<dbReference type="EMBL" id="DUGH01000170">
    <property type="protein sequence ID" value="HIH17137.1"/>
    <property type="molecule type" value="Genomic_DNA"/>
</dbReference>
<keyword evidence="1" id="KW-0812">Transmembrane</keyword>
<evidence type="ECO:0000313" key="3">
    <source>
        <dbReference type="Proteomes" id="UP000564964"/>
    </source>
</evidence>
<evidence type="ECO:0008006" key="4">
    <source>
        <dbReference type="Google" id="ProtNLM"/>
    </source>
</evidence>
<name>A0A7J4JMK6_9ARCH</name>
<protein>
    <recommendedName>
        <fullName evidence="4">Class III signal peptide-containing protein</fullName>
    </recommendedName>
</protein>
<organism evidence="2 3">
    <name type="scientific">Candidatus Iainarchaeum sp</name>
    <dbReference type="NCBI Taxonomy" id="3101447"/>
    <lineage>
        <taxon>Archaea</taxon>
        <taxon>Candidatus Iainarchaeota</taxon>
        <taxon>Candidatus Iainarchaeia</taxon>
        <taxon>Candidatus Iainarchaeales</taxon>
        <taxon>Candidatus Iainarchaeaceae</taxon>
        <taxon>Candidatus Iainarchaeum</taxon>
    </lineage>
</organism>
<dbReference type="AlphaFoldDB" id="A0A7J4JMK6"/>